<keyword evidence="8" id="KW-1185">Reference proteome</keyword>
<evidence type="ECO:0000256" key="1">
    <source>
        <dbReference type="ARBA" id="ARBA00005417"/>
    </source>
</evidence>
<dbReference type="PROSITE" id="PS00211">
    <property type="entry name" value="ABC_TRANSPORTER_1"/>
    <property type="match status" value="1"/>
</dbReference>
<feature type="region of interest" description="Disordered" evidence="5">
    <location>
        <begin position="1"/>
        <end position="39"/>
    </location>
</feature>
<gene>
    <name evidence="7" type="ORF">HMPREF1316_0689</name>
</gene>
<comment type="caution">
    <text evidence="7">The sequence shown here is derived from an EMBL/GenBank/DDBJ whole genome shotgun (WGS) entry which is preliminary data.</text>
</comment>
<dbReference type="SUPFAM" id="SSF52540">
    <property type="entry name" value="P-loop containing nucleoside triphosphate hydrolases"/>
    <property type="match status" value="2"/>
</dbReference>
<protein>
    <submittedName>
        <fullName evidence="7">ABC transporter, ATP-binding protein</fullName>
    </submittedName>
</protein>
<dbReference type="eggNOG" id="COG0488">
    <property type="taxonomic scope" value="Bacteria"/>
</dbReference>
<evidence type="ECO:0000313" key="8">
    <source>
        <dbReference type="Proteomes" id="UP000016638"/>
    </source>
</evidence>
<dbReference type="PROSITE" id="PS50893">
    <property type="entry name" value="ABC_TRANSPORTER_2"/>
    <property type="match status" value="2"/>
</dbReference>
<dbReference type="EMBL" id="AWEZ01000069">
    <property type="protein sequence ID" value="ERL06238.1"/>
    <property type="molecule type" value="Genomic_DNA"/>
</dbReference>
<dbReference type="CDD" id="cd03225">
    <property type="entry name" value="ABC_cobalt_CbiO_domain1"/>
    <property type="match status" value="1"/>
</dbReference>
<dbReference type="Gene3D" id="3.40.50.300">
    <property type="entry name" value="P-loop containing nucleotide triphosphate hydrolases"/>
    <property type="match status" value="2"/>
</dbReference>
<accession>U2TJ60</accession>
<keyword evidence="4 7" id="KW-0067">ATP-binding</keyword>
<dbReference type="SMART" id="SM00382">
    <property type="entry name" value="AAA"/>
    <property type="match status" value="2"/>
</dbReference>
<dbReference type="STRING" id="1125712.HMPREF1316_0689"/>
<dbReference type="InterPro" id="IPR050095">
    <property type="entry name" value="ECF_ABC_transporter_ATP-bd"/>
</dbReference>
<evidence type="ECO:0000256" key="2">
    <source>
        <dbReference type="ARBA" id="ARBA00022448"/>
    </source>
</evidence>
<feature type="domain" description="ABC transporter" evidence="6">
    <location>
        <begin position="277"/>
        <end position="494"/>
    </location>
</feature>
<dbReference type="InterPro" id="IPR003593">
    <property type="entry name" value="AAA+_ATPase"/>
</dbReference>
<dbReference type="InterPro" id="IPR003439">
    <property type="entry name" value="ABC_transporter-like_ATP-bd"/>
</dbReference>
<dbReference type="Proteomes" id="UP000016638">
    <property type="component" value="Unassembled WGS sequence"/>
</dbReference>
<evidence type="ECO:0000313" key="7">
    <source>
        <dbReference type="EMBL" id="ERL06238.1"/>
    </source>
</evidence>
<dbReference type="GO" id="GO:0043190">
    <property type="term" value="C:ATP-binding cassette (ABC) transporter complex"/>
    <property type="evidence" value="ECO:0007669"/>
    <property type="project" value="TreeGrafter"/>
</dbReference>
<dbReference type="InterPro" id="IPR027417">
    <property type="entry name" value="P-loop_NTPase"/>
</dbReference>
<feature type="domain" description="ABC transporter" evidence="6">
    <location>
        <begin position="15"/>
        <end position="265"/>
    </location>
</feature>
<dbReference type="InterPro" id="IPR015856">
    <property type="entry name" value="ABC_transpr_CbiO/EcfA_su"/>
</dbReference>
<comment type="similarity">
    <text evidence="1">Belongs to the ABC transporter superfamily.</text>
</comment>
<dbReference type="PATRIC" id="fig|1125712.3.peg.2347"/>
<organism evidence="7 8">
    <name type="scientific">Olsenella profusa F0195</name>
    <dbReference type="NCBI Taxonomy" id="1125712"/>
    <lineage>
        <taxon>Bacteria</taxon>
        <taxon>Bacillati</taxon>
        <taxon>Actinomycetota</taxon>
        <taxon>Coriobacteriia</taxon>
        <taxon>Coriobacteriales</taxon>
        <taxon>Atopobiaceae</taxon>
        <taxon>Olsenella</taxon>
    </lineage>
</organism>
<reference evidence="7 8" key="1">
    <citation type="submission" date="2013-08" db="EMBL/GenBank/DDBJ databases">
        <authorList>
            <person name="Durkin A.S."/>
            <person name="Haft D.R."/>
            <person name="McCorrison J."/>
            <person name="Torralba M."/>
            <person name="Gillis M."/>
            <person name="Haft D.H."/>
            <person name="Methe B."/>
            <person name="Sutton G."/>
            <person name="Nelson K.E."/>
        </authorList>
    </citation>
    <scope>NUCLEOTIDE SEQUENCE [LARGE SCALE GENOMIC DNA]</scope>
    <source>
        <strain evidence="7 8">F0195</strain>
    </source>
</reference>
<evidence type="ECO:0000256" key="5">
    <source>
        <dbReference type="SAM" id="MobiDB-lite"/>
    </source>
</evidence>
<evidence type="ECO:0000256" key="3">
    <source>
        <dbReference type="ARBA" id="ARBA00022741"/>
    </source>
</evidence>
<name>U2TJ60_9ACTN</name>
<keyword evidence="2" id="KW-0813">Transport</keyword>
<dbReference type="GO" id="GO:0016887">
    <property type="term" value="F:ATP hydrolysis activity"/>
    <property type="evidence" value="ECO:0007669"/>
    <property type="project" value="InterPro"/>
</dbReference>
<dbReference type="AlphaFoldDB" id="U2TJ60"/>
<dbReference type="PANTHER" id="PTHR43553">
    <property type="entry name" value="HEAVY METAL TRANSPORTER"/>
    <property type="match status" value="1"/>
</dbReference>
<dbReference type="InterPro" id="IPR017871">
    <property type="entry name" value="ABC_transporter-like_CS"/>
</dbReference>
<feature type="compositionally biased region" description="Basic and acidic residues" evidence="5">
    <location>
        <begin position="1"/>
        <end position="14"/>
    </location>
</feature>
<dbReference type="GO" id="GO:0005524">
    <property type="term" value="F:ATP binding"/>
    <property type="evidence" value="ECO:0007669"/>
    <property type="project" value="UniProtKB-KW"/>
</dbReference>
<dbReference type="RefSeq" id="WP_021727294.1">
    <property type="nucleotide sequence ID" value="NZ_AWEZ01000069.1"/>
</dbReference>
<proteinExistence type="inferred from homology"/>
<evidence type="ECO:0000259" key="6">
    <source>
        <dbReference type="PROSITE" id="PS50893"/>
    </source>
</evidence>
<dbReference type="Pfam" id="PF00005">
    <property type="entry name" value="ABC_tran"/>
    <property type="match status" value="2"/>
</dbReference>
<evidence type="ECO:0000256" key="4">
    <source>
        <dbReference type="ARBA" id="ARBA00022840"/>
    </source>
</evidence>
<dbReference type="GO" id="GO:0042626">
    <property type="term" value="F:ATPase-coupled transmembrane transporter activity"/>
    <property type="evidence" value="ECO:0007669"/>
    <property type="project" value="TreeGrafter"/>
</dbReference>
<keyword evidence="3" id="KW-0547">Nucleotide-binding</keyword>
<sequence>MDMRRREPPDRETALEFGHVSFSYPPPDADGADGRADGPRVLDDASLSIPQGAFCLLVGATGSGKTTLLRLAKPEIAPVGTIAGRVRVFGHETAALAGDPLLSAASVGYVFQSPDNQIVCDTVWHEMAFGLEGLGVAQDEMRRRIAETGYFLGIDRWFRRMTDELSGGQRQVVALAATLVMRPRLLLLDEPTSMLDPVAAKNFLGLLFRVNRELDVTVVVATHAPEVMADYATMALALGEGGRAGTVAPCELDALRTARSLPREPPRDDGGNQPVAVRLSDVWFRYARGEGWVCRGCSLAVGAHEVRALVGANGSGKSTLLSLVAQMARPQRGNVRVGHELAMSQALLPQGPKALLARETVAGELLEWSGSAGYDGAAAQGLLSELLGAPADALWQRHPYDLSTGQQQLVALAKLLITHPRLLLLDEPTTGLDHAARAAVARAVAAARDAGATVIIATHDLAFCHAVADSVSLLFDGDIATTEPIGTFFENSWIWHG</sequence>